<accession>A0ABS9D1I5</accession>
<dbReference type="RefSeq" id="WP_235310289.1">
    <property type="nucleotide sequence ID" value="NZ_JAKGAS010000001.1"/>
</dbReference>
<feature type="transmembrane region" description="Helical" evidence="1">
    <location>
        <begin position="21"/>
        <end position="40"/>
    </location>
</feature>
<feature type="transmembrane region" description="Helical" evidence="1">
    <location>
        <begin position="91"/>
        <end position="113"/>
    </location>
</feature>
<dbReference type="InterPro" id="IPR021318">
    <property type="entry name" value="DUF2919"/>
</dbReference>
<protein>
    <submittedName>
        <fullName evidence="2">DUF2919 domain-containing protein</fullName>
    </submittedName>
</protein>
<feature type="transmembrane region" description="Helical" evidence="1">
    <location>
        <begin position="119"/>
        <end position="140"/>
    </location>
</feature>
<dbReference type="Proteomes" id="UP001521137">
    <property type="component" value="Unassembled WGS sequence"/>
</dbReference>
<keyword evidence="1" id="KW-1133">Transmembrane helix</keyword>
<feature type="transmembrane region" description="Helical" evidence="1">
    <location>
        <begin position="60"/>
        <end position="79"/>
    </location>
</feature>
<keyword evidence="3" id="KW-1185">Reference proteome</keyword>
<evidence type="ECO:0000256" key="1">
    <source>
        <dbReference type="SAM" id="Phobius"/>
    </source>
</evidence>
<gene>
    <name evidence="2" type="ORF">L0668_01500</name>
</gene>
<reference evidence="2 3" key="1">
    <citation type="submission" date="2022-01" db="EMBL/GenBank/DDBJ databases">
        <title>Paraglaciecola sp. G1-23.</title>
        <authorList>
            <person name="Jin M.S."/>
            <person name="Han D.M."/>
            <person name="Kim H.M."/>
            <person name="Jeon C.O."/>
        </authorList>
    </citation>
    <scope>NUCLEOTIDE SEQUENCE [LARGE SCALE GENOMIC DNA]</scope>
    <source>
        <strain evidence="2 3">G1-23</strain>
    </source>
</reference>
<evidence type="ECO:0000313" key="3">
    <source>
        <dbReference type="Proteomes" id="UP001521137"/>
    </source>
</evidence>
<dbReference type="Pfam" id="PF11143">
    <property type="entry name" value="DUF2919"/>
    <property type="match status" value="1"/>
</dbReference>
<organism evidence="2 3">
    <name type="scientific">Paraglaciecola algarum</name>
    <dbReference type="NCBI Taxonomy" id="3050085"/>
    <lineage>
        <taxon>Bacteria</taxon>
        <taxon>Pseudomonadati</taxon>
        <taxon>Pseudomonadota</taxon>
        <taxon>Gammaproteobacteria</taxon>
        <taxon>Alteromonadales</taxon>
        <taxon>Alteromonadaceae</taxon>
        <taxon>Paraglaciecola</taxon>
    </lineage>
</organism>
<keyword evidence="1" id="KW-0812">Transmembrane</keyword>
<name>A0ABS9D1I5_9ALTE</name>
<dbReference type="EMBL" id="JAKGAS010000001">
    <property type="protein sequence ID" value="MCF2946767.1"/>
    <property type="molecule type" value="Genomic_DNA"/>
</dbReference>
<sequence length="157" mass="18447">MKILLPLKYYDEAGKVKPPTALYWCALFLCRSIIIMIGAVSSKQYGNEILSLFYTEKYYLYVHLVIAIPTLVSVILIGFREKSGLTNRPWIYDLIRPLIIFSVMADFVFQVFFANLHHWQFSWVIAVTLLLDSLCFYYLAKDKHLIYMIKDWRSVTT</sequence>
<comment type="caution">
    <text evidence="2">The sequence shown here is derived from an EMBL/GenBank/DDBJ whole genome shotgun (WGS) entry which is preliminary data.</text>
</comment>
<proteinExistence type="predicted"/>
<evidence type="ECO:0000313" key="2">
    <source>
        <dbReference type="EMBL" id="MCF2946767.1"/>
    </source>
</evidence>
<keyword evidence="1" id="KW-0472">Membrane</keyword>